<dbReference type="AlphaFoldDB" id="A0A6M5YH44"/>
<reference evidence="3" key="1">
    <citation type="submission" date="2020-05" db="EMBL/GenBank/DDBJ databases">
        <title>Frigoriglobus tundricola gen. nov., sp. nov., a psychrotolerant cellulolytic planctomycete of the family Gemmataceae with two divergent copies of 16S rRNA gene.</title>
        <authorList>
            <person name="Kulichevskaya I.S."/>
            <person name="Ivanova A.A."/>
            <person name="Naumoff D.G."/>
            <person name="Beletsky A.V."/>
            <person name="Rijpstra W.I.C."/>
            <person name="Sinninghe Damste J.S."/>
            <person name="Mardanov A.V."/>
            <person name="Ravin N.V."/>
            <person name="Dedysh S.N."/>
        </authorList>
    </citation>
    <scope>NUCLEOTIDE SEQUENCE [LARGE SCALE GENOMIC DNA]</scope>
    <source>
        <strain evidence="3">PL17</strain>
    </source>
</reference>
<feature type="transmembrane region" description="Helical" evidence="1">
    <location>
        <begin position="158"/>
        <end position="176"/>
    </location>
</feature>
<feature type="transmembrane region" description="Helical" evidence="1">
    <location>
        <begin position="115"/>
        <end position="138"/>
    </location>
</feature>
<dbReference type="RefSeq" id="WP_171469001.1">
    <property type="nucleotide sequence ID" value="NZ_CP053452.2"/>
</dbReference>
<evidence type="ECO:0000313" key="3">
    <source>
        <dbReference type="Proteomes" id="UP000503447"/>
    </source>
</evidence>
<evidence type="ECO:0000313" key="2">
    <source>
        <dbReference type="EMBL" id="QJW92640.1"/>
    </source>
</evidence>
<feature type="transmembrane region" description="Helical" evidence="1">
    <location>
        <begin position="329"/>
        <end position="351"/>
    </location>
</feature>
<dbReference type="EMBL" id="CP053452">
    <property type="protein sequence ID" value="QJW92640.1"/>
    <property type="molecule type" value="Genomic_DNA"/>
</dbReference>
<feature type="transmembrane region" description="Helical" evidence="1">
    <location>
        <begin position="250"/>
        <end position="276"/>
    </location>
</feature>
<keyword evidence="3" id="KW-1185">Reference proteome</keyword>
<evidence type="ECO:0000256" key="1">
    <source>
        <dbReference type="SAM" id="Phobius"/>
    </source>
</evidence>
<gene>
    <name evidence="2" type="ORF">FTUN_0137</name>
</gene>
<evidence type="ECO:0008006" key="4">
    <source>
        <dbReference type="Google" id="ProtNLM"/>
    </source>
</evidence>
<feature type="transmembrane region" description="Helical" evidence="1">
    <location>
        <begin position="363"/>
        <end position="385"/>
    </location>
</feature>
<protein>
    <recommendedName>
        <fullName evidence="4">DUF4013 domain-containing protein</fullName>
    </recommendedName>
</protein>
<dbReference type="Proteomes" id="UP000503447">
    <property type="component" value="Chromosome"/>
</dbReference>
<accession>A0A6M5YH44</accession>
<feature type="transmembrane region" description="Helical" evidence="1">
    <location>
        <begin position="221"/>
        <end position="244"/>
    </location>
</feature>
<feature type="transmembrane region" description="Helical" evidence="1">
    <location>
        <begin position="297"/>
        <end position="317"/>
    </location>
</feature>
<sequence>MSAPLPPVVADLVEDEPFADLVTDAPKIIAVASPRPRNPIPVVMPLTPRSTFARASAFVRSVTEWCFGLAALFVGLAVLAAVPVGQFLAFGYLLESGGRVARTGRLRDGFIGIRTAAKFGGGALAGFLLWLPLYFLSIQAQAARIIDPHGRIARQWEFWLSLLATLAALHACAAVLRGGRVRDFCRPLNVPWLVARAYRGGLFIEARDRLWNTVVGLRLPYYFWLGVRGFVGAFLWLAVPLLLLGQGHRAPLVGIIGGLMLAGVVLYVPFLQVRFARDNRLRAYREFKQVRAAFRRAPLAFALALWVHLLFAIPLYVLKIELIPRDLVFLEGLMFLLFIFPARLLGGWAYARGTRRAVPRAWALRWMGRVAVVPIVAAYVIVVFLSQHLGWQGIASLYEQHAFLLPVPFVTSG</sequence>
<proteinExistence type="predicted"/>
<feature type="transmembrane region" description="Helical" evidence="1">
    <location>
        <begin position="67"/>
        <end position="94"/>
    </location>
</feature>
<dbReference type="KEGG" id="ftj:FTUN_0137"/>
<keyword evidence="1" id="KW-1133">Transmembrane helix</keyword>
<keyword evidence="1" id="KW-0812">Transmembrane</keyword>
<organism evidence="2 3">
    <name type="scientific">Frigoriglobus tundricola</name>
    <dbReference type="NCBI Taxonomy" id="2774151"/>
    <lineage>
        <taxon>Bacteria</taxon>
        <taxon>Pseudomonadati</taxon>
        <taxon>Planctomycetota</taxon>
        <taxon>Planctomycetia</taxon>
        <taxon>Gemmatales</taxon>
        <taxon>Gemmataceae</taxon>
        <taxon>Frigoriglobus</taxon>
    </lineage>
</organism>
<keyword evidence="1" id="KW-0472">Membrane</keyword>
<name>A0A6M5YH44_9BACT</name>